<dbReference type="OrthoDB" id="1253310at2"/>
<feature type="transmembrane region" description="Helical" evidence="1">
    <location>
        <begin position="78"/>
        <end position="94"/>
    </location>
</feature>
<keyword evidence="1" id="KW-0472">Membrane</keyword>
<dbReference type="STRING" id="651561.BBI00_11315"/>
<name>A0A1B8ZTH9_9FLAO</name>
<keyword evidence="1" id="KW-1133">Transmembrane helix</keyword>
<proteinExistence type="predicted"/>
<reference evidence="3" key="1">
    <citation type="submission" date="2016-07" db="EMBL/GenBank/DDBJ databases">
        <authorList>
            <person name="Florea S."/>
            <person name="Webb J.S."/>
            <person name="Jaromczyk J."/>
            <person name="Schardl C.L."/>
        </authorList>
    </citation>
    <scope>NUCLEOTIDE SEQUENCE [LARGE SCALE GENOMIC DNA]</scope>
    <source>
        <strain evidence="3">CC-VM-7</strain>
    </source>
</reference>
<dbReference type="GeneID" id="78302639"/>
<protein>
    <submittedName>
        <fullName evidence="2">Uncharacterized protein</fullName>
    </submittedName>
</protein>
<evidence type="ECO:0000313" key="3">
    <source>
        <dbReference type="Proteomes" id="UP000093432"/>
    </source>
</evidence>
<feature type="transmembrane region" description="Helical" evidence="1">
    <location>
        <begin position="100"/>
        <end position="120"/>
    </location>
</feature>
<accession>A0A1B8ZTH9</accession>
<gene>
    <name evidence="2" type="ORF">BBI00_11315</name>
</gene>
<dbReference type="EMBL" id="MAYG01000001">
    <property type="protein sequence ID" value="OCA74884.1"/>
    <property type="molecule type" value="Genomic_DNA"/>
</dbReference>
<evidence type="ECO:0000313" key="2">
    <source>
        <dbReference type="EMBL" id="OCA74884.1"/>
    </source>
</evidence>
<dbReference type="AlphaFoldDB" id="A0A1B8ZTH9"/>
<evidence type="ECO:0000256" key="1">
    <source>
        <dbReference type="SAM" id="Phobius"/>
    </source>
</evidence>
<feature type="transmembrane region" description="Helical" evidence="1">
    <location>
        <begin position="129"/>
        <end position="148"/>
    </location>
</feature>
<comment type="caution">
    <text evidence="2">The sequence shown here is derived from an EMBL/GenBank/DDBJ whole genome shotgun (WGS) entry which is preliminary data.</text>
</comment>
<organism evidence="2 3">
    <name type="scientific">Chryseobacterium arthrosphaerae</name>
    <dbReference type="NCBI Taxonomy" id="651561"/>
    <lineage>
        <taxon>Bacteria</taxon>
        <taxon>Pseudomonadati</taxon>
        <taxon>Bacteroidota</taxon>
        <taxon>Flavobacteriia</taxon>
        <taxon>Flavobacteriales</taxon>
        <taxon>Weeksellaceae</taxon>
        <taxon>Chryseobacterium group</taxon>
        <taxon>Chryseobacterium</taxon>
    </lineage>
</organism>
<dbReference type="RefSeq" id="WP_065398867.1">
    <property type="nucleotide sequence ID" value="NZ_CP073074.1"/>
</dbReference>
<feature type="transmembrane region" description="Helical" evidence="1">
    <location>
        <begin position="154"/>
        <end position="174"/>
    </location>
</feature>
<keyword evidence="1" id="KW-0812">Transmembrane</keyword>
<dbReference type="Proteomes" id="UP000093432">
    <property type="component" value="Unassembled WGS sequence"/>
</dbReference>
<sequence length="182" mass="20155">MNTKKNVLEKLSDHELEQYIKPESRFVPQAILYAYEILQSRGRKFTHHEQEHINSIISRAGEQKTEGIHPDYTKASNLIYLSGAAGIGSLIWTSEQLNSGMSVFIAAAVLVFVFGTGYMIGKGNEVAKYVFIIFFVLGLIGIPTLIAHLSTNPVLGAINVLQLILQAWAFVLLLKIPGNKKV</sequence>